<accession>A0A8C9FDI7</accession>
<evidence type="ECO:0000313" key="1">
    <source>
        <dbReference type="Ensembl" id="ENSPSTP00000013410.1"/>
    </source>
</evidence>
<dbReference type="GO" id="GO:0035694">
    <property type="term" value="P:mitochondrial protein catabolic process"/>
    <property type="evidence" value="ECO:0007669"/>
    <property type="project" value="InterPro"/>
</dbReference>
<dbReference type="GO" id="GO:0005741">
    <property type="term" value="C:mitochondrial outer membrane"/>
    <property type="evidence" value="ECO:0007669"/>
    <property type="project" value="InterPro"/>
</dbReference>
<protein>
    <submittedName>
        <fullName evidence="1">Spermatogenesis associated 18</fullName>
    </submittedName>
</protein>
<reference evidence="1" key="1">
    <citation type="submission" date="2025-08" db="UniProtKB">
        <authorList>
            <consortium name="Ensembl"/>
        </authorList>
    </citation>
    <scope>IDENTIFICATION</scope>
</reference>
<proteinExistence type="predicted"/>
<dbReference type="Proteomes" id="UP000694428">
    <property type="component" value="Unplaced"/>
</dbReference>
<reference evidence="1" key="2">
    <citation type="submission" date="2025-09" db="UniProtKB">
        <authorList>
            <consortium name="Ensembl"/>
        </authorList>
    </citation>
    <scope>IDENTIFICATION</scope>
</reference>
<dbReference type="Ensembl" id="ENSPSTT00000014060.1">
    <property type="protein sequence ID" value="ENSPSTP00000013410.1"/>
    <property type="gene ID" value="ENSPSTG00000009444.1"/>
</dbReference>
<name>A0A8C9FDI7_PAVCR</name>
<sequence>FQPFNVVITTGIILCKKSQADLLIPINLQINSCDQNLNQCCELIEMTSVIQGQLFTILNETSREGGHYAGIETIKNRLLPWLGTWFSHATSGRTFQMSLQVTDIFQCILLV</sequence>
<dbReference type="AlphaFoldDB" id="A0A8C9FDI7"/>
<organism evidence="1 2">
    <name type="scientific">Pavo cristatus</name>
    <name type="common">Indian peafowl</name>
    <name type="synonym">Blue peafowl</name>
    <dbReference type="NCBI Taxonomy" id="9049"/>
    <lineage>
        <taxon>Eukaryota</taxon>
        <taxon>Metazoa</taxon>
        <taxon>Chordata</taxon>
        <taxon>Craniata</taxon>
        <taxon>Vertebrata</taxon>
        <taxon>Euteleostomi</taxon>
        <taxon>Archelosauria</taxon>
        <taxon>Archosauria</taxon>
        <taxon>Dinosauria</taxon>
        <taxon>Saurischia</taxon>
        <taxon>Theropoda</taxon>
        <taxon>Coelurosauria</taxon>
        <taxon>Aves</taxon>
        <taxon>Neognathae</taxon>
        <taxon>Galloanserae</taxon>
        <taxon>Galliformes</taxon>
        <taxon>Phasianidae</taxon>
        <taxon>Phasianinae</taxon>
        <taxon>Pavo</taxon>
    </lineage>
</organism>
<evidence type="ECO:0000313" key="2">
    <source>
        <dbReference type="Proteomes" id="UP000694428"/>
    </source>
</evidence>
<keyword evidence="2" id="KW-1185">Reference proteome</keyword>
<dbReference type="PANTHER" id="PTHR21771:SF0">
    <property type="entry name" value="MITOCHONDRIA-EATING PROTEIN"/>
    <property type="match status" value="1"/>
</dbReference>
<dbReference type="InterPro" id="IPR026169">
    <property type="entry name" value="MIEAP"/>
</dbReference>
<dbReference type="PANTHER" id="PTHR21771">
    <property type="entry name" value="MITOCHONDRIA-EATING PROTEIN-RELATED"/>
    <property type="match status" value="1"/>
</dbReference>
<dbReference type="GO" id="GO:0035695">
    <property type="term" value="P:mitophagy by internal vacuole formation"/>
    <property type="evidence" value="ECO:0007669"/>
    <property type="project" value="TreeGrafter"/>
</dbReference>